<gene>
    <name evidence="2" type="ORF">M441DRAFT_327922</name>
</gene>
<dbReference type="Proteomes" id="UP000240493">
    <property type="component" value="Unassembled WGS sequence"/>
</dbReference>
<evidence type="ECO:0000313" key="2">
    <source>
        <dbReference type="EMBL" id="PTB35435.1"/>
    </source>
</evidence>
<proteinExistence type="predicted"/>
<feature type="compositionally biased region" description="Basic and acidic residues" evidence="1">
    <location>
        <begin position="52"/>
        <end position="62"/>
    </location>
</feature>
<dbReference type="AlphaFoldDB" id="A0A2T3YS88"/>
<organism evidence="2 3">
    <name type="scientific">Trichoderma asperellum (strain ATCC 204424 / CBS 433.97 / NBRC 101777)</name>
    <dbReference type="NCBI Taxonomy" id="1042311"/>
    <lineage>
        <taxon>Eukaryota</taxon>
        <taxon>Fungi</taxon>
        <taxon>Dikarya</taxon>
        <taxon>Ascomycota</taxon>
        <taxon>Pezizomycotina</taxon>
        <taxon>Sordariomycetes</taxon>
        <taxon>Hypocreomycetidae</taxon>
        <taxon>Hypocreales</taxon>
        <taxon>Hypocreaceae</taxon>
        <taxon>Trichoderma</taxon>
    </lineage>
</organism>
<protein>
    <submittedName>
        <fullName evidence="2">Uncharacterized protein</fullName>
    </submittedName>
</protein>
<accession>A0A2T3YS88</accession>
<keyword evidence="3" id="KW-1185">Reference proteome</keyword>
<sequence length="153" mass="17069">MLMTMSRSMTMTTMTTDGQSLVRNCEAAGWTKPTGPGLDDNVKQDSRETYHDFRRGQPEGQERAGAPAVAKRWRGAGLGDGSRRRRACVAAVDRADGFFLGESQREQRQQPQRGAITRWPPVWTVLMVGDTDTDGILLLDRTENEDGRSKKKL</sequence>
<evidence type="ECO:0000256" key="1">
    <source>
        <dbReference type="SAM" id="MobiDB-lite"/>
    </source>
</evidence>
<evidence type="ECO:0000313" key="3">
    <source>
        <dbReference type="Proteomes" id="UP000240493"/>
    </source>
</evidence>
<dbReference type="EMBL" id="KZ679275">
    <property type="protein sequence ID" value="PTB35435.1"/>
    <property type="molecule type" value="Genomic_DNA"/>
</dbReference>
<reference evidence="2 3" key="1">
    <citation type="submission" date="2016-07" db="EMBL/GenBank/DDBJ databases">
        <title>Multiple horizontal gene transfer events from other fungi enriched the ability of initially mycotrophic Trichoderma (Ascomycota) to feed on dead plant biomass.</title>
        <authorList>
            <consortium name="DOE Joint Genome Institute"/>
            <person name="Aerts A."/>
            <person name="Atanasova L."/>
            <person name="Chenthamara K."/>
            <person name="Zhang J."/>
            <person name="Grujic M."/>
            <person name="Henrissat B."/>
            <person name="Kuo A."/>
            <person name="Salamov A."/>
            <person name="Lipzen A."/>
            <person name="Labutti K."/>
            <person name="Barry K."/>
            <person name="Miao Y."/>
            <person name="Rahimi M.J."/>
            <person name="Shen Q."/>
            <person name="Grigoriev I.V."/>
            <person name="Kubicek C.P."/>
            <person name="Druzhinina I.S."/>
        </authorList>
    </citation>
    <scope>NUCLEOTIDE SEQUENCE [LARGE SCALE GENOMIC DNA]</scope>
    <source>
        <strain evidence="2 3">CBS 433.97</strain>
    </source>
</reference>
<name>A0A2T3YS88_TRIA4</name>
<feature type="region of interest" description="Disordered" evidence="1">
    <location>
        <begin position="52"/>
        <end position="80"/>
    </location>
</feature>